<sequence>MTKCGTRTVSKDVCEHVIDSINAKYDSFESCKRGKSAHVESKVCTVLLKNLTRRGSTPLVGRNESSSSDSSASSKVTVSSANTEGTPKLNDEQGTF</sequence>
<evidence type="ECO:0000313" key="1">
    <source>
        <dbReference type="Proteomes" id="UP000095286"/>
    </source>
</evidence>
<name>A0AC35TZQ0_9BILA</name>
<dbReference type="WBParaSite" id="RSKR_0000610750.1">
    <property type="protein sequence ID" value="RSKR_0000610750.1"/>
    <property type="gene ID" value="RSKR_0000610750"/>
</dbReference>
<protein>
    <submittedName>
        <fullName evidence="2">Mitochondrial inner membrane protease ATP23</fullName>
    </submittedName>
</protein>
<proteinExistence type="predicted"/>
<accession>A0AC35TZQ0</accession>
<evidence type="ECO:0000313" key="2">
    <source>
        <dbReference type="WBParaSite" id="RSKR_0000610750.1"/>
    </source>
</evidence>
<dbReference type="Proteomes" id="UP000095286">
    <property type="component" value="Unplaced"/>
</dbReference>
<reference evidence="2" key="1">
    <citation type="submission" date="2016-11" db="UniProtKB">
        <authorList>
            <consortium name="WormBaseParasite"/>
        </authorList>
    </citation>
    <scope>IDENTIFICATION</scope>
    <source>
        <strain evidence="2">KR3021</strain>
    </source>
</reference>
<organism evidence="1 2">
    <name type="scientific">Rhabditophanes sp. KR3021</name>
    <dbReference type="NCBI Taxonomy" id="114890"/>
    <lineage>
        <taxon>Eukaryota</taxon>
        <taxon>Metazoa</taxon>
        <taxon>Ecdysozoa</taxon>
        <taxon>Nematoda</taxon>
        <taxon>Chromadorea</taxon>
        <taxon>Rhabditida</taxon>
        <taxon>Tylenchina</taxon>
        <taxon>Panagrolaimomorpha</taxon>
        <taxon>Strongyloidoidea</taxon>
        <taxon>Alloionematidae</taxon>
        <taxon>Rhabditophanes</taxon>
    </lineage>
</organism>